<evidence type="ECO:0000256" key="1">
    <source>
        <dbReference type="ARBA" id="ARBA00023015"/>
    </source>
</evidence>
<feature type="domain" description="RNA polymerase sigma factor 70 region 4 type 2" evidence="4">
    <location>
        <begin position="10"/>
        <end position="61"/>
    </location>
</feature>
<reference evidence="5" key="1">
    <citation type="submission" date="2021-04" db="EMBL/GenBank/DDBJ databases">
        <title>Whole genome sequencing of Enterococci isolates from hospitalized patients.</title>
        <authorList>
            <person name="Ogoti B.M."/>
            <person name="Onyambu F.G."/>
        </authorList>
    </citation>
    <scope>NUCLEOTIDE SEQUENCE</scope>
    <source>
        <strain evidence="5">242</strain>
    </source>
</reference>
<keyword evidence="1" id="KW-0805">Transcription regulation</keyword>
<name>A0A941FL33_9BACI</name>
<dbReference type="InterPro" id="IPR036388">
    <property type="entry name" value="WH-like_DNA-bd_sf"/>
</dbReference>
<dbReference type="InterPro" id="IPR039425">
    <property type="entry name" value="RNA_pol_sigma-70-like"/>
</dbReference>
<keyword evidence="3" id="KW-0804">Transcription</keyword>
<dbReference type="GO" id="GO:0006352">
    <property type="term" value="P:DNA-templated transcription initiation"/>
    <property type="evidence" value="ECO:0007669"/>
    <property type="project" value="InterPro"/>
</dbReference>
<evidence type="ECO:0000259" key="4">
    <source>
        <dbReference type="Pfam" id="PF08281"/>
    </source>
</evidence>
<dbReference type="SUPFAM" id="SSF88659">
    <property type="entry name" value="Sigma3 and sigma4 domains of RNA polymerase sigma factors"/>
    <property type="match status" value="1"/>
</dbReference>
<proteinExistence type="predicted"/>
<dbReference type="Gene3D" id="1.10.10.10">
    <property type="entry name" value="Winged helix-like DNA-binding domain superfamily/Winged helix DNA-binding domain"/>
    <property type="match status" value="1"/>
</dbReference>
<sequence length="86" mass="10033">MAIKNDEIKDIYQCLNRCTTNQRSVIILRYIQGLSITETSEVLNWSESKVKTTQHRALKAIKKLMEDLSGKEGNRIEEIPLERKRN</sequence>
<dbReference type="CDD" id="cd06171">
    <property type="entry name" value="Sigma70_r4"/>
    <property type="match status" value="1"/>
</dbReference>
<gene>
    <name evidence="5" type="ORF">KEH51_25925</name>
</gene>
<organism evidence="5 6">
    <name type="scientific">Peribacillus frigoritolerans</name>
    <dbReference type="NCBI Taxonomy" id="450367"/>
    <lineage>
        <taxon>Bacteria</taxon>
        <taxon>Bacillati</taxon>
        <taxon>Bacillota</taxon>
        <taxon>Bacilli</taxon>
        <taxon>Bacillales</taxon>
        <taxon>Bacillaceae</taxon>
        <taxon>Peribacillus</taxon>
    </lineage>
</organism>
<evidence type="ECO:0000256" key="3">
    <source>
        <dbReference type="ARBA" id="ARBA00023163"/>
    </source>
</evidence>
<comment type="caution">
    <text evidence="5">The sequence shown here is derived from an EMBL/GenBank/DDBJ whole genome shotgun (WGS) entry which is preliminary data.</text>
</comment>
<dbReference type="AlphaFoldDB" id="A0A941FL33"/>
<evidence type="ECO:0000313" key="6">
    <source>
        <dbReference type="Proteomes" id="UP000680045"/>
    </source>
</evidence>
<dbReference type="EMBL" id="JAGTPW010000067">
    <property type="protein sequence ID" value="MBR8646089.1"/>
    <property type="molecule type" value="Genomic_DNA"/>
</dbReference>
<dbReference type="PANTHER" id="PTHR43133">
    <property type="entry name" value="RNA POLYMERASE ECF-TYPE SIGMA FACTO"/>
    <property type="match status" value="1"/>
</dbReference>
<dbReference type="PANTHER" id="PTHR43133:SF60">
    <property type="entry name" value="RNA POLYMERASE SIGMA FACTOR SIGV"/>
    <property type="match status" value="1"/>
</dbReference>
<dbReference type="Pfam" id="PF08281">
    <property type="entry name" value="Sigma70_r4_2"/>
    <property type="match status" value="1"/>
</dbReference>
<dbReference type="GO" id="GO:0016987">
    <property type="term" value="F:sigma factor activity"/>
    <property type="evidence" value="ECO:0007669"/>
    <property type="project" value="UniProtKB-KW"/>
</dbReference>
<dbReference type="InterPro" id="IPR013249">
    <property type="entry name" value="RNA_pol_sigma70_r4_t2"/>
</dbReference>
<evidence type="ECO:0000256" key="2">
    <source>
        <dbReference type="ARBA" id="ARBA00023082"/>
    </source>
</evidence>
<dbReference type="InterPro" id="IPR013324">
    <property type="entry name" value="RNA_pol_sigma_r3/r4-like"/>
</dbReference>
<evidence type="ECO:0000313" key="5">
    <source>
        <dbReference type="EMBL" id="MBR8646089.1"/>
    </source>
</evidence>
<accession>A0A941FL33</accession>
<dbReference type="GO" id="GO:0003677">
    <property type="term" value="F:DNA binding"/>
    <property type="evidence" value="ECO:0007669"/>
    <property type="project" value="InterPro"/>
</dbReference>
<protein>
    <recommendedName>
        <fullName evidence="4">RNA polymerase sigma factor 70 region 4 type 2 domain-containing protein</fullName>
    </recommendedName>
</protein>
<dbReference type="Proteomes" id="UP000680045">
    <property type="component" value="Unassembled WGS sequence"/>
</dbReference>
<keyword evidence="2" id="KW-0731">Sigma factor</keyword>